<name>A0ABY0TCY5_9PROT</name>
<reference evidence="1 2" key="1">
    <citation type="submission" date="2016-10" db="EMBL/GenBank/DDBJ databases">
        <authorList>
            <person name="Varghese N."/>
            <person name="Submissions S."/>
        </authorList>
    </citation>
    <scope>NUCLEOTIDE SEQUENCE [LARGE SCALE GENOMIC DNA]</scope>
    <source>
        <strain evidence="1 2">Nl1</strain>
    </source>
</reference>
<proteinExistence type="predicted"/>
<comment type="caution">
    <text evidence="1">The sequence shown here is derived from an EMBL/GenBank/DDBJ whole genome shotgun (WGS) entry which is preliminary data.</text>
</comment>
<evidence type="ECO:0000313" key="2">
    <source>
        <dbReference type="Proteomes" id="UP000183471"/>
    </source>
</evidence>
<dbReference type="Proteomes" id="UP000183471">
    <property type="component" value="Unassembled WGS sequence"/>
</dbReference>
<gene>
    <name evidence="1" type="ORF">SAMN05216402_1667</name>
</gene>
<accession>A0ABY0TCY5</accession>
<protein>
    <submittedName>
        <fullName evidence="1">Uncharacterized protein</fullName>
    </submittedName>
</protein>
<dbReference type="EMBL" id="FNKY01000001">
    <property type="protein sequence ID" value="SDQ64280.1"/>
    <property type="molecule type" value="Genomic_DNA"/>
</dbReference>
<keyword evidence="2" id="KW-1185">Reference proteome</keyword>
<organism evidence="1 2">
    <name type="scientific">Nitrosospira multiformis</name>
    <dbReference type="NCBI Taxonomy" id="1231"/>
    <lineage>
        <taxon>Bacteria</taxon>
        <taxon>Pseudomonadati</taxon>
        <taxon>Pseudomonadota</taxon>
        <taxon>Betaproteobacteria</taxon>
        <taxon>Nitrosomonadales</taxon>
        <taxon>Nitrosomonadaceae</taxon>
        <taxon>Nitrosospira</taxon>
    </lineage>
</organism>
<evidence type="ECO:0000313" key="1">
    <source>
        <dbReference type="EMBL" id="SDQ64280.1"/>
    </source>
</evidence>
<sequence length="66" mass="7514">MGYLSPSHIYYCYITYSNSSYIRVEDFVIYPVRCVGNHPNLIRQSHVLVAMQGIPRQLARPGEPAA</sequence>